<name>K4AN20_SETIT</name>
<evidence type="ECO:0000313" key="1">
    <source>
        <dbReference type="EnsemblPlants" id="KQK88932"/>
    </source>
</evidence>
<sequence length="35" mass="3875">MTSPMPTLWRSGFLPASACLFVQRLPAMPQCHPDS</sequence>
<accession>K4AN20</accession>
<reference evidence="2" key="1">
    <citation type="journal article" date="2012" name="Nat. Biotechnol.">
        <title>Reference genome sequence of the model plant Setaria.</title>
        <authorList>
            <person name="Bennetzen J.L."/>
            <person name="Schmutz J."/>
            <person name="Wang H."/>
            <person name="Percifield R."/>
            <person name="Hawkins J."/>
            <person name="Pontaroli A.C."/>
            <person name="Estep M."/>
            <person name="Feng L."/>
            <person name="Vaughn J.N."/>
            <person name="Grimwood J."/>
            <person name="Jenkins J."/>
            <person name="Barry K."/>
            <person name="Lindquist E."/>
            <person name="Hellsten U."/>
            <person name="Deshpande S."/>
            <person name="Wang X."/>
            <person name="Wu X."/>
            <person name="Mitros T."/>
            <person name="Triplett J."/>
            <person name="Yang X."/>
            <person name="Ye C.Y."/>
            <person name="Mauro-Herrera M."/>
            <person name="Wang L."/>
            <person name="Li P."/>
            <person name="Sharma M."/>
            <person name="Sharma R."/>
            <person name="Ronald P.C."/>
            <person name="Panaud O."/>
            <person name="Kellogg E.A."/>
            <person name="Brutnell T.P."/>
            <person name="Doust A.N."/>
            <person name="Tuskan G.A."/>
            <person name="Rokhsar D."/>
            <person name="Devos K.M."/>
        </authorList>
    </citation>
    <scope>NUCLEOTIDE SEQUENCE [LARGE SCALE GENOMIC DNA]</scope>
    <source>
        <strain evidence="2">cv. Yugu1</strain>
    </source>
</reference>
<dbReference type="EMBL" id="AGNK02005588">
    <property type="status" value="NOT_ANNOTATED_CDS"/>
    <property type="molecule type" value="Genomic_DNA"/>
</dbReference>
<dbReference type="Proteomes" id="UP000004995">
    <property type="component" value="Unassembled WGS sequence"/>
</dbReference>
<dbReference type="InParanoid" id="K4AN20"/>
<evidence type="ECO:0000313" key="2">
    <source>
        <dbReference type="Proteomes" id="UP000004995"/>
    </source>
</evidence>
<protein>
    <submittedName>
        <fullName evidence="1">Uncharacterized protein</fullName>
    </submittedName>
</protein>
<dbReference type="AlphaFoldDB" id="K4AN20"/>
<dbReference type="Gramene" id="KQK88932">
    <property type="protein sequence ID" value="KQK88932"/>
    <property type="gene ID" value="SETIT_040317mg"/>
</dbReference>
<dbReference type="EnsemblPlants" id="KQK88932">
    <property type="protein sequence ID" value="KQK88932"/>
    <property type="gene ID" value="SETIT_040317mg"/>
</dbReference>
<reference evidence="1" key="2">
    <citation type="submission" date="2018-08" db="UniProtKB">
        <authorList>
            <consortium name="EnsemblPlants"/>
        </authorList>
    </citation>
    <scope>IDENTIFICATION</scope>
    <source>
        <strain evidence="1">Yugu1</strain>
    </source>
</reference>
<organism evidence="1 2">
    <name type="scientific">Setaria italica</name>
    <name type="common">Foxtail millet</name>
    <name type="synonym">Panicum italicum</name>
    <dbReference type="NCBI Taxonomy" id="4555"/>
    <lineage>
        <taxon>Eukaryota</taxon>
        <taxon>Viridiplantae</taxon>
        <taxon>Streptophyta</taxon>
        <taxon>Embryophyta</taxon>
        <taxon>Tracheophyta</taxon>
        <taxon>Spermatophyta</taxon>
        <taxon>Magnoliopsida</taxon>
        <taxon>Liliopsida</taxon>
        <taxon>Poales</taxon>
        <taxon>Poaceae</taxon>
        <taxon>PACMAD clade</taxon>
        <taxon>Panicoideae</taxon>
        <taxon>Panicodae</taxon>
        <taxon>Paniceae</taxon>
        <taxon>Cenchrinae</taxon>
        <taxon>Setaria</taxon>
    </lineage>
</organism>
<proteinExistence type="predicted"/>
<keyword evidence="2" id="KW-1185">Reference proteome</keyword>
<dbReference type="HOGENOM" id="CLU_3369392_0_0_1"/>